<organism evidence="1 2">
    <name type="scientific">Kushneria aurantia</name>
    <dbReference type="NCBI Taxonomy" id="504092"/>
    <lineage>
        <taxon>Bacteria</taxon>
        <taxon>Pseudomonadati</taxon>
        <taxon>Pseudomonadota</taxon>
        <taxon>Gammaproteobacteria</taxon>
        <taxon>Oceanospirillales</taxon>
        <taxon>Halomonadaceae</taxon>
        <taxon>Kushneria</taxon>
    </lineage>
</organism>
<reference evidence="1 2" key="1">
    <citation type="submission" date="2024-09" db="EMBL/GenBank/DDBJ databases">
        <authorList>
            <person name="Sun Q."/>
            <person name="Mori K."/>
        </authorList>
    </citation>
    <scope>NUCLEOTIDE SEQUENCE [LARGE SCALE GENOMIC DNA]</scope>
    <source>
        <strain evidence="1 2">CCM 7415</strain>
    </source>
</reference>
<dbReference type="RefSeq" id="WP_156826781.1">
    <property type="nucleotide sequence ID" value="NZ_JBHLVX010000040.1"/>
</dbReference>
<name>A0ABV6G5J9_9GAMM</name>
<keyword evidence="2" id="KW-1185">Reference proteome</keyword>
<protein>
    <submittedName>
        <fullName evidence="1">Uncharacterized protein</fullName>
    </submittedName>
</protein>
<comment type="caution">
    <text evidence="1">The sequence shown here is derived from an EMBL/GenBank/DDBJ whole genome shotgun (WGS) entry which is preliminary data.</text>
</comment>
<accession>A0ABV6G5J9</accession>
<sequence>MYRKKILQLPGDNLPVMQRKFGQRFFLKDLLERQSAAHRNISFYRREALRVGTALAAKPGYHEAAR</sequence>
<evidence type="ECO:0000313" key="2">
    <source>
        <dbReference type="Proteomes" id="UP001589814"/>
    </source>
</evidence>
<gene>
    <name evidence="1" type="ORF">ACFFHW_09815</name>
</gene>
<dbReference type="Proteomes" id="UP001589814">
    <property type="component" value="Unassembled WGS sequence"/>
</dbReference>
<dbReference type="EMBL" id="JBHLVX010000040">
    <property type="protein sequence ID" value="MFC0268272.1"/>
    <property type="molecule type" value="Genomic_DNA"/>
</dbReference>
<evidence type="ECO:0000313" key="1">
    <source>
        <dbReference type="EMBL" id="MFC0268272.1"/>
    </source>
</evidence>
<proteinExistence type="predicted"/>